<dbReference type="InterPro" id="IPR011006">
    <property type="entry name" value="CheY-like_superfamily"/>
</dbReference>
<dbReference type="PROSITE" id="PS50110">
    <property type="entry name" value="RESPONSE_REGULATORY"/>
    <property type="match status" value="1"/>
</dbReference>
<keyword evidence="1" id="KW-0597">Phosphoprotein</keyword>
<dbReference type="EMBL" id="CP013355">
    <property type="protein sequence ID" value="AMC10468.1"/>
    <property type="molecule type" value="Genomic_DNA"/>
</dbReference>
<dbReference type="Proteomes" id="UP000059672">
    <property type="component" value="Chromosome"/>
</dbReference>
<organism evidence="3 4">
    <name type="scientific">Lutibacter profundi</name>
    <dbReference type="NCBI Taxonomy" id="1622118"/>
    <lineage>
        <taxon>Bacteria</taxon>
        <taxon>Pseudomonadati</taxon>
        <taxon>Bacteroidota</taxon>
        <taxon>Flavobacteriia</taxon>
        <taxon>Flavobacteriales</taxon>
        <taxon>Flavobacteriaceae</taxon>
        <taxon>Lutibacter</taxon>
    </lineage>
</organism>
<dbReference type="PANTHER" id="PTHR44520">
    <property type="entry name" value="RESPONSE REGULATOR RCP1-RELATED"/>
    <property type="match status" value="1"/>
</dbReference>
<dbReference type="PANTHER" id="PTHR44520:SF2">
    <property type="entry name" value="RESPONSE REGULATOR RCP1"/>
    <property type="match status" value="1"/>
</dbReference>
<reference evidence="3 4" key="2">
    <citation type="journal article" date="2016" name="Int. J. Syst. Evol. Microbiol.">
        <title>Lutibacter profundi sp. nov., isolated from a deep-sea hydrothermal system on the Arctic Mid-Ocean Ridge and emended description of the genus Lutibacter.</title>
        <authorList>
            <person name="Le Moine Bauer S."/>
            <person name="Roalkvam I."/>
            <person name="Steen I.H."/>
            <person name="Dahle H."/>
        </authorList>
    </citation>
    <scope>NUCLEOTIDE SEQUENCE [LARGE SCALE GENOMIC DNA]</scope>
    <source>
        <strain evidence="3 4">LP1</strain>
    </source>
</reference>
<dbReference type="Pfam" id="PF00072">
    <property type="entry name" value="Response_reg"/>
    <property type="match status" value="1"/>
</dbReference>
<dbReference type="InterPro" id="IPR052893">
    <property type="entry name" value="TCS_response_regulator"/>
</dbReference>
<evidence type="ECO:0000313" key="4">
    <source>
        <dbReference type="Proteomes" id="UP000059672"/>
    </source>
</evidence>
<dbReference type="AlphaFoldDB" id="A0A0X8G5J0"/>
<evidence type="ECO:0000256" key="1">
    <source>
        <dbReference type="PROSITE-ProRule" id="PRU00169"/>
    </source>
</evidence>
<keyword evidence="4" id="KW-1185">Reference proteome</keyword>
<accession>A0A0X8G5J0</accession>
<name>A0A0X8G5J0_9FLAO</name>
<dbReference type="OrthoDB" id="673128at2"/>
<dbReference type="SUPFAM" id="SSF52172">
    <property type="entry name" value="CheY-like"/>
    <property type="match status" value="1"/>
</dbReference>
<dbReference type="SMART" id="SM00448">
    <property type="entry name" value="REC"/>
    <property type="match status" value="1"/>
</dbReference>
<sequence>MKQALNCILLIDDEEPVNYLHKLIIEQTGYVKNIVTMQNAKQALNLINSKEEEKLCRLIFLDINMPGMNGWEFLDKYNELDIKHREEVVIVMLTTSLDPDDREKAKNIKEIREFRSKPLTKGVLEEICEKYFCI</sequence>
<dbReference type="KEGG" id="lut:Lupro_04015"/>
<gene>
    <name evidence="3" type="ORF">Lupro_04015</name>
</gene>
<dbReference type="InterPro" id="IPR001789">
    <property type="entry name" value="Sig_transdc_resp-reg_receiver"/>
</dbReference>
<feature type="modified residue" description="4-aspartylphosphate" evidence="1">
    <location>
        <position position="62"/>
    </location>
</feature>
<evidence type="ECO:0000259" key="2">
    <source>
        <dbReference type="PROSITE" id="PS50110"/>
    </source>
</evidence>
<dbReference type="STRING" id="1622118.Lupro_04015"/>
<evidence type="ECO:0000313" key="3">
    <source>
        <dbReference type="EMBL" id="AMC10468.1"/>
    </source>
</evidence>
<feature type="domain" description="Response regulatory" evidence="2">
    <location>
        <begin position="7"/>
        <end position="132"/>
    </location>
</feature>
<dbReference type="Gene3D" id="3.40.50.2300">
    <property type="match status" value="1"/>
</dbReference>
<reference evidence="4" key="1">
    <citation type="submission" date="2015-12" db="EMBL/GenBank/DDBJ databases">
        <title>Complete genome sequence of Lutibacter profundus strain LP1.</title>
        <authorList>
            <person name="Wissuwa J."/>
            <person name="Le Moine Bauer S."/>
            <person name="Stokke R."/>
            <person name="Dahle H."/>
            <person name="Steen I.H."/>
        </authorList>
    </citation>
    <scope>NUCLEOTIDE SEQUENCE [LARGE SCALE GENOMIC DNA]</scope>
    <source>
        <strain evidence="4">LP1</strain>
    </source>
</reference>
<dbReference type="RefSeq" id="WP_068206511.1">
    <property type="nucleotide sequence ID" value="NZ_CP013355.1"/>
</dbReference>
<proteinExistence type="predicted"/>
<protein>
    <recommendedName>
        <fullName evidence="2">Response regulatory domain-containing protein</fullName>
    </recommendedName>
</protein>
<dbReference type="GO" id="GO:0000160">
    <property type="term" value="P:phosphorelay signal transduction system"/>
    <property type="evidence" value="ECO:0007669"/>
    <property type="project" value="InterPro"/>
</dbReference>